<evidence type="ECO:0000313" key="4">
    <source>
        <dbReference type="Proteomes" id="UP001178461"/>
    </source>
</evidence>
<feature type="compositionally biased region" description="Polar residues" evidence="2">
    <location>
        <begin position="40"/>
        <end position="59"/>
    </location>
</feature>
<proteinExistence type="inferred from homology"/>
<evidence type="ECO:0000256" key="2">
    <source>
        <dbReference type="SAM" id="MobiDB-lite"/>
    </source>
</evidence>
<dbReference type="Proteomes" id="UP001178461">
    <property type="component" value="Chromosome 17"/>
</dbReference>
<dbReference type="InterPro" id="IPR026134">
    <property type="entry name" value="MDFI/MDFIC"/>
</dbReference>
<gene>
    <name evidence="3" type="ORF">PODLI_1B004510</name>
</gene>
<reference evidence="3" key="1">
    <citation type="submission" date="2022-12" db="EMBL/GenBank/DDBJ databases">
        <authorList>
            <person name="Alioto T."/>
            <person name="Alioto T."/>
            <person name="Gomez Garrido J."/>
        </authorList>
    </citation>
    <scope>NUCLEOTIDE SEQUENCE</scope>
</reference>
<feature type="compositionally biased region" description="Basic and acidic residues" evidence="2">
    <location>
        <begin position="13"/>
        <end position="38"/>
    </location>
</feature>
<name>A0AA35PS36_9SAUR</name>
<dbReference type="EMBL" id="OX395142">
    <property type="protein sequence ID" value="CAI5796090.1"/>
    <property type="molecule type" value="Genomic_DNA"/>
</dbReference>
<dbReference type="PANTHER" id="PTHR15304:SF4">
    <property type="entry name" value="MYOD FAMILY INHIBITOR-LIKE"/>
    <property type="match status" value="1"/>
</dbReference>
<evidence type="ECO:0000313" key="3">
    <source>
        <dbReference type="EMBL" id="CAI5796090.1"/>
    </source>
</evidence>
<evidence type="ECO:0000256" key="1">
    <source>
        <dbReference type="ARBA" id="ARBA00025778"/>
    </source>
</evidence>
<protein>
    <recommendedName>
        <fullName evidence="5">MyoD family inhibitor domain containing</fullName>
    </recommendedName>
</protein>
<feature type="region of interest" description="Disordered" evidence="2">
    <location>
        <begin position="1"/>
        <end position="59"/>
    </location>
</feature>
<dbReference type="Pfam" id="PF15316">
    <property type="entry name" value="MDFI"/>
    <property type="match status" value="1"/>
</dbReference>
<keyword evidence="4" id="KW-1185">Reference proteome</keyword>
<comment type="similarity">
    <text evidence="1">Belongs to the MDFI family.</text>
</comment>
<dbReference type="GO" id="GO:0010468">
    <property type="term" value="P:regulation of gene expression"/>
    <property type="evidence" value="ECO:0007669"/>
    <property type="project" value="UniProtKB-ARBA"/>
</dbReference>
<dbReference type="AlphaFoldDB" id="A0AA35PS36"/>
<dbReference type="PANTHER" id="PTHR15304">
    <property type="entry name" value="MYOD FAMILY INHIBITOR"/>
    <property type="match status" value="1"/>
</dbReference>
<accession>A0AA35PS36</accession>
<evidence type="ECO:0008006" key="5">
    <source>
        <dbReference type="Google" id="ProtNLM"/>
    </source>
</evidence>
<organism evidence="3 4">
    <name type="scientific">Podarcis lilfordi</name>
    <name type="common">Lilford's wall lizard</name>
    <dbReference type="NCBI Taxonomy" id="74358"/>
    <lineage>
        <taxon>Eukaryota</taxon>
        <taxon>Metazoa</taxon>
        <taxon>Chordata</taxon>
        <taxon>Craniata</taxon>
        <taxon>Vertebrata</taxon>
        <taxon>Euteleostomi</taxon>
        <taxon>Lepidosauria</taxon>
        <taxon>Squamata</taxon>
        <taxon>Bifurcata</taxon>
        <taxon>Unidentata</taxon>
        <taxon>Episquamata</taxon>
        <taxon>Laterata</taxon>
        <taxon>Lacertibaenia</taxon>
        <taxon>Lacertidae</taxon>
        <taxon>Podarcis</taxon>
    </lineage>
</organism>
<sequence length="311" mass="32584">MSAVNSGVPIRPDGTKTESRRDTGDATKITPHSEHEESFGNASFPENQRYSPGEFNSSEDFSLIPSAQIPKKAENERPQSVIAGIANSSFQPGKVAFHPAYCANGCGLPPASVRQQPRVSKKQRISSTASVCTNSSKKSCKSTASQIQEVAGDELCATLLLACLFCRFSDILPLFSGPFCSCFPVPSCSSRLLGFCSDPQSCCCCCCCCRFEEPALELCYQTDCCAHCALACLFCEFMSLCSLALDCGGCGGCLEACCGGEGGESLAESCCGEAGGGNCPCGLGCGMLQDCCGSSDCLEICLECCSICFPA</sequence>